<feature type="region of interest" description="Disordered" evidence="8">
    <location>
        <begin position="495"/>
        <end position="533"/>
    </location>
</feature>
<dbReference type="PROSITE" id="PS50178">
    <property type="entry name" value="ZF_FYVE"/>
    <property type="match status" value="1"/>
</dbReference>
<dbReference type="Pfam" id="PF01363">
    <property type="entry name" value="FYVE"/>
    <property type="match status" value="1"/>
</dbReference>
<dbReference type="CDD" id="cd00065">
    <property type="entry name" value="FYVE_like_SF"/>
    <property type="match status" value="1"/>
</dbReference>
<evidence type="ECO:0000259" key="9">
    <source>
        <dbReference type="PROSITE" id="PS50178"/>
    </source>
</evidence>
<dbReference type="PANTHER" id="PTHR22870:SF352">
    <property type="entry name" value="REGULATOR OF CHROMOSOME CONDENSATION (RCC1) FAMILY PROTEIN"/>
    <property type="match status" value="1"/>
</dbReference>
<evidence type="ECO:0000256" key="4">
    <source>
        <dbReference type="ARBA" id="ARBA00022833"/>
    </source>
</evidence>
<feature type="compositionally biased region" description="Low complexity" evidence="8">
    <location>
        <begin position="620"/>
        <end position="631"/>
    </location>
</feature>
<dbReference type="SUPFAM" id="SSF50985">
    <property type="entry name" value="RCC1/BLIP-II"/>
    <property type="match status" value="1"/>
</dbReference>
<evidence type="ECO:0000256" key="7">
    <source>
        <dbReference type="SAM" id="Coils"/>
    </source>
</evidence>
<dbReference type="Pfam" id="PF08381">
    <property type="entry name" value="BRX"/>
    <property type="match status" value="1"/>
</dbReference>
<dbReference type="InterPro" id="IPR013083">
    <property type="entry name" value="Znf_RING/FYVE/PHD"/>
</dbReference>
<dbReference type="GO" id="GO:0008270">
    <property type="term" value="F:zinc ion binding"/>
    <property type="evidence" value="ECO:0007669"/>
    <property type="project" value="UniProtKB-KW"/>
</dbReference>
<feature type="region of interest" description="Disordered" evidence="8">
    <location>
        <begin position="555"/>
        <end position="639"/>
    </location>
</feature>
<dbReference type="SUPFAM" id="SSF57903">
    <property type="entry name" value="FYVE/PHD zinc finger"/>
    <property type="match status" value="1"/>
</dbReference>
<comment type="caution">
    <text evidence="11">The sequence shown here is derived from an EMBL/GenBank/DDBJ whole genome shotgun (WGS) entry which is preliminary data.</text>
</comment>
<evidence type="ECO:0000256" key="1">
    <source>
        <dbReference type="ARBA" id="ARBA00022723"/>
    </source>
</evidence>
<dbReference type="Pfam" id="PF25390">
    <property type="entry name" value="WD40_RLD"/>
    <property type="match status" value="1"/>
</dbReference>
<feature type="domain" description="BRX" evidence="10">
    <location>
        <begin position="802"/>
        <end position="857"/>
    </location>
</feature>
<protein>
    <submittedName>
        <fullName evidence="11">Uncharacterized protein</fullName>
    </submittedName>
</protein>
<dbReference type="InterPro" id="IPR011011">
    <property type="entry name" value="Znf_FYVE_PHD"/>
</dbReference>
<dbReference type="InterPro" id="IPR009091">
    <property type="entry name" value="RCC1/BLIP-II"/>
</dbReference>
<feature type="repeat" description="RCC1" evidence="6">
    <location>
        <begin position="367"/>
        <end position="418"/>
    </location>
</feature>
<keyword evidence="2" id="KW-0677">Repeat</keyword>
<keyword evidence="7" id="KW-0175">Coiled coil</keyword>
<feature type="compositionally biased region" description="Polar residues" evidence="8">
    <location>
        <begin position="574"/>
        <end position="590"/>
    </location>
</feature>
<proteinExistence type="predicted"/>
<evidence type="ECO:0000313" key="12">
    <source>
        <dbReference type="Proteomes" id="UP001408789"/>
    </source>
</evidence>
<keyword evidence="1" id="KW-0479">Metal-binding</keyword>
<dbReference type="SMART" id="SM00064">
    <property type="entry name" value="FYVE"/>
    <property type="match status" value="1"/>
</dbReference>
<feature type="repeat" description="RCC1" evidence="6">
    <location>
        <begin position="146"/>
        <end position="200"/>
    </location>
</feature>
<dbReference type="InterPro" id="IPR058923">
    <property type="entry name" value="RCC1-like_dom"/>
</dbReference>
<dbReference type="InterPro" id="IPR000408">
    <property type="entry name" value="Reg_chr_condens"/>
</dbReference>
<dbReference type="InterPro" id="IPR000306">
    <property type="entry name" value="Znf_FYVE"/>
</dbReference>
<feature type="repeat" description="RCC1" evidence="6">
    <location>
        <begin position="94"/>
        <end position="145"/>
    </location>
</feature>
<dbReference type="InterPro" id="IPR051210">
    <property type="entry name" value="Ub_ligase/GEF_domain"/>
</dbReference>
<dbReference type="EMBL" id="JBCNJP010000002">
    <property type="protein sequence ID" value="KAK9080768.1"/>
    <property type="molecule type" value="Genomic_DNA"/>
</dbReference>
<dbReference type="Gene3D" id="2.130.10.30">
    <property type="entry name" value="Regulator of chromosome condensation 1/beta-lactamase-inhibitor protein II"/>
    <property type="match status" value="3"/>
</dbReference>
<evidence type="ECO:0000313" key="11">
    <source>
        <dbReference type="EMBL" id="KAK9080768.1"/>
    </source>
</evidence>
<dbReference type="AlphaFoldDB" id="A0AAP0E112"/>
<feature type="repeat" description="RCC1" evidence="6">
    <location>
        <begin position="315"/>
        <end position="366"/>
    </location>
</feature>
<feature type="compositionally biased region" description="Pro residues" evidence="8">
    <location>
        <begin position="598"/>
        <end position="613"/>
    </location>
</feature>
<dbReference type="PROSITE" id="PS51514">
    <property type="entry name" value="BRX"/>
    <property type="match status" value="1"/>
</dbReference>
<evidence type="ECO:0000256" key="2">
    <source>
        <dbReference type="ARBA" id="ARBA00022737"/>
    </source>
</evidence>
<feature type="repeat" description="RCC1" evidence="6">
    <location>
        <begin position="263"/>
        <end position="314"/>
    </location>
</feature>
<evidence type="ECO:0000256" key="5">
    <source>
        <dbReference type="PROSITE-ProRule" id="PRU00091"/>
    </source>
</evidence>
<accession>A0AAP0E112</accession>
<dbReference type="PROSITE" id="PS00626">
    <property type="entry name" value="RCC1_2"/>
    <property type="match status" value="1"/>
</dbReference>
<gene>
    <name evidence="11" type="ORF">SSX86_000526</name>
</gene>
<organism evidence="11 12">
    <name type="scientific">Deinandra increscens subsp. villosa</name>
    <dbReference type="NCBI Taxonomy" id="3103831"/>
    <lineage>
        <taxon>Eukaryota</taxon>
        <taxon>Viridiplantae</taxon>
        <taxon>Streptophyta</taxon>
        <taxon>Embryophyta</taxon>
        <taxon>Tracheophyta</taxon>
        <taxon>Spermatophyta</taxon>
        <taxon>Magnoliopsida</taxon>
        <taxon>eudicotyledons</taxon>
        <taxon>Gunneridae</taxon>
        <taxon>Pentapetalae</taxon>
        <taxon>asterids</taxon>
        <taxon>campanulids</taxon>
        <taxon>Asterales</taxon>
        <taxon>Asteraceae</taxon>
        <taxon>Asteroideae</taxon>
        <taxon>Heliantheae alliance</taxon>
        <taxon>Madieae</taxon>
        <taxon>Madiinae</taxon>
        <taxon>Deinandra</taxon>
    </lineage>
</organism>
<reference evidence="11 12" key="1">
    <citation type="submission" date="2024-04" db="EMBL/GenBank/DDBJ databases">
        <title>The reference genome of an endangered Asteraceae, Deinandra increscens subsp. villosa, native to the Central Coast of California.</title>
        <authorList>
            <person name="Guilliams M."/>
            <person name="Hasenstab-Lehman K."/>
            <person name="Meyer R."/>
            <person name="Mcevoy S."/>
        </authorList>
    </citation>
    <scope>NUCLEOTIDE SEQUENCE [LARGE SCALE GENOMIC DNA]</scope>
    <source>
        <tissue evidence="11">Leaf</tissue>
    </source>
</reference>
<feature type="compositionally biased region" description="Low complexity" evidence="8">
    <location>
        <begin position="555"/>
        <end position="568"/>
    </location>
</feature>
<dbReference type="InterPro" id="IPR013591">
    <property type="entry name" value="Brevis_radix_dom"/>
</dbReference>
<keyword evidence="4" id="KW-0862">Zinc</keyword>
<evidence type="ECO:0000256" key="3">
    <source>
        <dbReference type="ARBA" id="ARBA00022771"/>
    </source>
</evidence>
<dbReference type="Gene3D" id="3.30.40.10">
    <property type="entry name" value="Zinc/RING finger domain, C3HC4 (zinc finger)"/>
    <property type="match status" value="1"/>
</dbReference>
<sequence>MQIRTSNADGFRISVSSTPSCSNHTSGYDDIESLGDVFLWGEVWSDVGSSDGPVNTFPPNSDVTIPRLLESNVVIDVHQIACGVRHSSLVTKQGELFTWGEESGGRLGHGTEKDFGRPRLVEFLAVTSVDYVACAEFHTCAISTSGDLYTWGDGSHNAGLLGHGTDASHWIPKRVSGPLEGLVVCSVACSTWHTALATVDGKLFTFGDGSFGALGHGDRESVKYPVEVQSLNGMKALKVACGVWHTAAIIEITNQHGGLSTSRKLFTWGDGEKYRLGHGNKETYLKPTCISALIDYNFHQLACGNTMTLALTTSGHVYSFGSTAYGQLGNPQSDGKLPSLVQDGLVGEFVEEIACGAYHVAVLTSRSEIYTWGMGANGRLGHGDFEDRKTPTLVESLKDRVVKSISCGASFTASICIHKWMGGADQSVCSGCKQAFGFTRKRHNCYNCGLVHCHACSSRKALKAAQAPIPGKPHRVCDSCYAKLIKKQADVGIGSGGNTSSYHRRFSSQSGQDGSRKDRGPAPGRTSRLLMSPNIEPAKYLEIMSAMYDQKSGSYSSVRSSQVPSSQQLKDITFPSSLGSSFRPATTTSSFPMQQPFLPMPQLPPQPQPPPLPGNTRTASPYSRRPSPQSSGAPMFSRGVIDNLNKSNELLNQQVSKLQGQVKNLKRNTERQDAEIHKLQTYAEESASLASDRNAKCLVAVDVLKFVKSQLNELTEKLPPQISDDQTMKVLTCKVNDFLQSNLPPNETSRRRKVASKKYAKIKDGGAEVVSQNARPLENNEYCGGETCKQGTSKYPHNEEMKEVIEQFEPGVYVTLIQLSDGTKMFKRVRFSKRKFVAEQAEEWWKENKERVLKIYSRKRANGGPSSCAPEQGPSAST</sequence>
<dbReference type="PRINTS" id="PR00633">
    <property type="entry name" value="RCCNDNSATION"/>
</dbReference>
<feature type="repeat" description="RCC1" evidence="6">
    <location>
        <begin position="201"/>
        <end position="252"/>
    </location>
</feature>
<feature type="domain" description="FYVE-type" evidence="9">
    <location>
        <begin position="423"/>
        <end position="485"/>
    </location>
</feature>
<dbReference type="Proteomes" id="UP001408789">
    <property type="component" value="Unassembled WGS sequence"/>
</dbReference>
<dbReference type="FunFam" id="2.130.10.30:FF:000028">
    <property type="entry name" value="PH, RCC1 and FYVE domains-containing protein 1"/>
    <property type="match status" value="1"/>
</dbReference>
<evidence type="ECO:0000259" key="10">
    <source>
        <dbReference type="PROSITE" id="PS51514"/>
    </source>
</evidence>
<evidence type="ECO:0000256" key="8">
    <source>
        <dbReference type="SAM" id="MobiDB-lite"/>
    </source>
</evidence>
<evidence type="ECO:0000256" key="6">
    <source>
        <dbReference type="PROSITE-ProRule" id="PRU00235"/>
    </source>
</evidence>
<feature type="region of interest" description="Disordered" evidence="8">
    <location>
        <begin position="1"/>
        <end position="25"/>
    </location>
</feature>
<dbReference type="PANTHER" id="PTHR22870">
    <property type="entry name" value="REGULATOR OF CHROMOSOME CONDENSATION"/>
    <property type="match status" value="1"/>
</dbReference>
<dbReference type="InterPro" id="IPR017455">
    <property type="entry name" value="Znf_FYVE-rel"/>
</dbReference>
<feature type="coiled-coil region" evidence="7">
    <location>
        <begin position="641"/>
        <end position="675"/>
    </location>
</feature>
<keyword evidence="12" id="KW-1185">Reference proteome</keyword>
<dbReference type="PROSITE" id="PS50012">
    <property type="entry name" value="RCC1_3"/>
    <property type="match status" value="6"/>
</dbReference>
<name>A0AAP0E112_9ASTR</name>
<keyword evidence="3 5" id="KW-0863">Zinc-finger</keyword>